<reference evidence="1 2" key="1">
    <citation type="submission" date="2018-06" db="EMBL/GenBank/DDBJ databases">
        <title>Extensive metabolic versatility and redundancy in microbially diverse, dynamic hydrothermal sediments.</title>
        <authorList>
            <person name="Dombrowski N."/>
            <person name="Teske A."/>
            <person name="Baker B.J."/>
        </authorList>
    </citation>
    <scope>NUCLEOTIDE SEQUENCE [LARGE SCALE GENOMIC DNA]</scope>
    <source>
        <strain evidence="1">B7_G13</strain>
    </source>
</reference>
<dbReference type="Proteomes" id="UP000277457">
    <property type="component" value="Unassembled WGS sequence"/>
</dbReference>
<protein>
    <recommendedName>
        <fullName evidence="3">TIGR04255 family protein</fullName>
    </recommendedName>
</protein>
<name>A0A662D4B5_UNCAE</name>
<organism evidence="1 2">
    <name type="scientific">Aerophobetes bacterium</name>
    <dbReference type="NCBI Taxonomy" id="2030807"/>
    <lineage>
        <taxon>Bacteria</taxon>
        <taxon>Candidatus Aerophobota</taxon>
    </lineage>
</organism>
<comment type="caution">
    <text evidence="1">The sequence shown here is derived from an EMBL/GenBank/DDBJ whole genome shotgun (WGS) entry which is preliminary data.</text>
</comment>
<dbReference type="InterPro" id="IPR026349">
    <property type="entry name" value="CHP04255"/>
</dbReference>
<dbReference type="NCBIfam" id="TIGR04255">
    <property type="entry name" value="sporadTIGR04255"/>
    <property type="match status" value="1"/>
</dbReference>
<accession>A0A662D4B5</accession>
<gene>
    <name evidence="1" type="ORF">DRZ78_03125</name>
</gene>
<evidence type="ECO:0008006" key="3">
    <source>
        <dbReference type="Google" id="ProtNLM"/>
    </source>
</evidence>
<sequence>MGKKYKNPPVVEALCEFKFIPTNQPWDLTLPGLIYEKIRGKFPDKRQQMGVQFVPTEKGLEYKVEPAPPRVQFYKKDKTALIQIAPDLLAINQLKPYLTWNKFKLMILDGFKLYKEIAAPKGFRSIGLRYINAFEFDKPRTELKDYFKYYPFIPENLPQIHGPFLTKVEFPYENGNEKLILTLRSVFSKKPNILFSILLDLDYVMVEPEYISLDLISEWLNRAHERIENAFESCITNKTRGTFEEVKP</sequence>
<dbReference type="AlphaFoldDB" id="A0A662D4B5"/>
<dbReference type="EMBL" id="QMPY01000101">
    <property type="protein sequence ID" value="RLE07345.1"/>
    <property type="molecule type" value="Genomic_DNA"/>
</dbReference>
<evidence type="ECO:0000313" key="2">
    <source>
        <dbReference type="Proteomes" id="UP000277457"/>
    </source>
</evidence>
<evidence type="ECO:0000313" key="1">
    <source>
        <dbReference type="EMBL" id="RLE07345.1"/>
    </source>
</evidence>
<proteinExistence type="predicted"/>